<sequence length="428" mass="47713">MKKSVTRLKKSKFIRNIAILMSGTAIGQGMMVAAAPILSRIYDPTDFGVLGLFTALVSIISVIACWRYELAIVLPKEDEDAANVLALACLIVLFMTGITAILVLLGRSWIAEQLGSSELGSYLWWLPISILGAGLYQALNYWSTRRKKFKQLSISRIFRSFGTVGVQLPVGLMKVGASGLVGGQVAGQAIATVVLGYQTWRNEKSFIYKAISKTKIKKIFIENNEFPIYGSPQALLNSISQNIPLFMLAYFFTPEIVGLYTLAHRLLSVPLGLISQSFKQVIYQKISETYNKEGHVYEVVLKATVGLAAVGFIPMLIITFAGPKIFSLILGEEWYFSGVYSQWLIIWMFLGFINTPTFVTAQVFKLQSFILVYEIFLIIFRSAAFIVTGLYFDSVASIAVYSVIGTTFNIVLIVTVLFYLRNYQQLNR</sequence>
<dbReference type="PANTHER" id="PTHR30250:SF28">
    <property type="entry name" value="POLYSACCHARIDE BIOSYNTHESIS PROTEIN"/>
    <property type="match status" value="1"/>
</dbReference>
<feature type="transmembrane region" description="Helical" evidence="6">
    <location>
        <begin position="371"/>
        <end position="392"/>
    </location>
</feature>
<keyword evidence="4 6" id="KW-1133">Transmembrane helix</keyword>
<organism evidence="7 8">
    <name type="scientific">Heliorestis convoluta</name>
    <dbReference type="NCBI Taxonomy" id="356322"/>
    <lineage>
        <taxon>Bacteria</taxon>
        <taxon>Bacillati</taxon>
        <taxon>Bacillota</taxon>
        <taxon>Clostridia</taxon>
        <taxon>Eubacteriales</taxon>
        <taxon>Heliobacteriaceae</taxon>
        <taxon>Heliorestis</taxon>
    </lineage>
</organism>
<dbReference type="AlphaFoldDB" id="A0A5Q2MX94"/>
<keyword evidence="8" id="KW-1185">Reference proteome</keyword>
<feature type="transmembrane region" description="Helical" evidence="6">
    <location>
        <begin position="122"/>
        <end position="142"/>
    </location>
</feature>
<evidence type="ECO:0000256" key="5">
    <source>
        <dbReference type="ARBA" id="ARBA00023136"/>
    </source>
</evidence>
<name>A0A5Q2MX94_9FIRM</name>
<evidence type="ECO:0000313" key="8">
    <source>
        <dbReference type="Proteomes" id="UP000366051"/>
    </source>
</evidence>
<comment type="subcellular location">
    <subcellularLocation>
        <location evidence="1">Cell membrane</location>
        <topology evidence="1">Multi-pass membrane protein</topology>
    </subcellularLocation>
</comment>
<evidence type="ECO:0000256" key="2">
    <source>
        <dbReference type="ARBA" id="ARBA00022475"/>
    </source>
</evidence>
<keyword evidence="5 6" id="KW-0472">Membrane</keyword>
<evidence type="ECO:0000256" key="4">
    <source>
        <dbReference type="ARBA" id="ARBA00022989"/>
    </source>
</evidence>
<dbReference type="GO" id="GO:0005886">
    <property type="term" value="C:plasma membrane"/>
    <property type="evidence" value="ECO:0007669"/>
    <property type="project" value="UniProtKB-SubCell"/>
</dbReference>
<keyword evidence="2" id="KW-1003">Cell membrane</keyword>
<evidence type="ECO:0000256" key="6">
    <source>
        <dbReference type="SAM" id="Phobius"/>
    </source>
</evidence>
<dbReference type="Pfam" id="PF13440">
    <property type="entry name" value="Polysacc_synt_3"/>
    <property type="match status" value="1"/>
</dbReference>
<feature type="transmembrane region" description="Helical" evidence="6">
    <location>
        <begin position="340"/>
        <end position="359"/>
    </location>
</feature>
<feature type="transmembrane region" description="Helical" evidence="6">
    <location>
        <begin position="299"/>
        <end position="320"/>
    </location>
</feature>
<evidence type="ECO:0000313" key="7">
    <source>
        <dbReference type="EMBL" id="QGG47198.1"/>
    </source>
</evidence>
<reference evidence="8" key="1">
    <citation type="submission" date="2019-11" db="EMBL/GenBank/DDBJ databases">
        <title>Genome sequence of Heliorestis convoluta strain HH, an alkaliphilic and minimalistic phototrophic bacterium from a soda lake in Egypt.</title>
        <authorList>
            <person name="Dewey E.D."/>
            <person name="Stokes L.M."/>
            <person name="Burchell B.M."/>
            <person name="Shaffer K.N."/>
            <person name="Huntington A.M."/>
            <person name="Baker J.M."/>
            <person name="Nadendla S."/>
            <person name="Giglio M.G."/>
            <person name="Touchman J.W."/>
            <person name="Blankenship R.E."/>
            <person name="Madigan M.T."/>
            <person name="Sattley W.M."/>
        </authorList>
    </citation>
    <scope>NUCLEOTIDE SEQUENCE [LARGE SCALE GENOMIC DNA]</scope>
    <source>
        <strain evidence="8">HH</strain>
    </source>
</reference>
<dbReference type="KEGG" id="hcv:FTV88_1046"/>
<dbReference type="EMBL" id="CP045875">
    <property type="protein sequence ID" value="QGG47198.1"/>
    <property type="molecule type" value="Genomic_DNA"/>
</dbReference>
<dbReference type="PANTHER" id="PTHR30250">
    <property type="entry name" value="PST FAMILY PREDICTED COLANIC ACID TRANSPORTER"/>
    <property type="match status" value="1"/>
</dbReference>
<evidence type="ECO:0000256" key="1">
    <source>
        <dbReference type="ARBA" id="ARBA00004651"/>
    </source>
</evidence>
<feature type="transmembrane region" description="Helical" evidence="6">
    <location>
        <begin position="398"/>
        <end position="420"/>
    </location>
</feature>
<protein>
    <submittedName>
        <fullName evidence="7">Polysaccharide biosynthesis family protein</fullName>
    </submittedName>
</protein>
<dbReference type="RefSeq" id="WP_153724631.1">
    <property type="nucleotide sequence ID" value="NZ_CP045875.1"/>
</dbReference>
<dbReference type="Proteomes" id="UP000366051">
    <property type="component" value="Chromosome"/>
</dbReference>
<gene>
    <name evidence="7" type="ORF">FTV88_1046</name>
</gene>
<keyword evidence="3 6" id="KW-0812">Transmembrane</keyword>
<evidence type="ECO:0000256" key="3">
    <source>
        <dbReference type="ARBA" id="ARBA00022692"/>
    </source>
</evidence>
<accession>A0A5Q2MX94</accession>
<feature type="transmembrane region" description="Helical" evidence="6">
    <location>
        <begin position="82"/>
        <end position="110"/>
    </location>
</feature>
<dbReference type="InterPro" id="IPR050833">
    <property type="entry name" value="Poly_Biosynth_Transport"/>
</dbReference>
<proteinExistence type="predicted"/>
<dbReference type="OrthoDB" id="109075at2"/>
<feature type="transmembrane region" description="Helical" evidence="6">
    <location>
        <begin position="49"/>
        <end position="70"/>
    </location>
</feature>